<reference evidence="3" key="1">
    <citation type="submission" date="2017-09" db="EMBL/GenBank/DDBJ databases">
        <authorList>
            <person name="Regsiter A."/>
            <person name="William W."/>
        </authorList>
    </citation>
    <scope>NUCLEOTIDE SEQUENCE [LARGE SCALE GENOMIC DNA]</scope>
    <source>
        <strain evidence="3">500-1</strain>
    </source>
</reference>
<dbReference type="InterPro" id="IPR036888">
    <property type="entry name" value="DNA_integrity_DisA_N_sf"/>
</dbReference>
<accession>A0A2C8FAF2</accession>
<dbReference type="EMBL" id="LT907975">
    <property type="protein sequence ID" value="SOB59007.1"/>
    <property type="molecule type" value="Genomic_DNA"/>
</dbReference>
<keyword evidence="2" id="KW-0548">Nucleotidyltransferase</keyword>
<dbReference type="Gene3D" id="3.40.1700.10">
    <property type="entry name" value="DNA integrity scanning protein, DisA, N-terminal domain"/>
    <property type="match status" value="1"/>
</dbReference>
<name>A0A2C8FAF2_9BACT</name>
<evidence type="ECO:0000313" key="2">
    <source>
        <dbReference type="EMBL" id="SOB59007.1"/>
    </source>
</evidence>
<dbReference type="InterPro" id="IPR048552">
    <property type="entry name" value="DACND"/>
</dbReference>
<sequence length="512" mass="58176">MKHLFKMAISRCFLDFLYILRIQLFKDRMDAKAIIGELMSDASFENICIFHILDGLRDGLSHFSQPCRVALIYSEGPTSPPRICDPQGLLEGHEPKLRDYYLYSNKWRQYPTPSRAVHVMEDEGDRLGMSGIITLAAKSKHMHYQAWFTDEHPDMCSTGPTKRWLEYAAGLLSQNFATRDVQNLDTAGFVLQHCSTHAVRDYIVDERSRQGWLDTNIRIYPFLDSILGVSSTQEEGEWPRGRVVVVEPSQMERVRFVCRFPEMEQPRLEDHKHVRKLLQAVEESGRVLVSDGQRILGVAIGPMPGSYMAAQFSGRHGFLWLKNSLICSFYEGRFHSSNLRANLVQLEEQLLETDMSMEDQHTLLQIVSLMVNRVRDRKHGCTLVIDTAVEPMTMAGQHFVKELDLQESSQLKLACSLAKLDGALHVGRDLKLHGFACLMDGRSVPGENRARGARFNSALRFTAEHEDIVVVVVSADRPVSIIKNGVEMTALCHYQQIKGLGRPPMLAEWIMS</sequence>
<dbReference type="GO" id="GO:0106408">
    <property type="term" value="F:diadenylate cyclase activity"/>
    <property type="evidence" value="ECO:0007669"/>
    <property type="project" value="UniProtKB-EC"/>
</dbReference>
<dbReference type="Pfam" id="PF21749">
    <property type="entry name" value="DACND"/>
    <property type="match status" value="1"/>
</dbReference>
<dbReference type="Proteomes" id="UP000219215">
    <property type="component" value="Chromosome DPRO"/>
</dbReference>
<evidence type="ECO:0000313" key="3">
    <source>
        <dbReference type="Proteomes" id="UP000219215"/>
    </source>
</evidence>
<dbReference type="PROSITE" id="PS51794">
    <property type="entry name" value="DAC"/>
    <property type="match status" value="1"/>
</dbReference>
<feature type="domain" description="DAC" evidence="1">
    <location>
        <begin position="336"/>
        <end position="493"/>
    </location>
</feature>
<dbReference type="SUPFAM" id="SSF143597">
    <property type="entry name" value="YojJ-like"/>
    <property type="match status" value="1"/>
</dbReference>
<keyword evidence="2" id="KW-0808">Transferase</keyword>
<dbReference type="KEGG" id="pprf:DPRO_2103"/>
<gene>
    <name evidence="2" type="ORF">DPRO_2103</name>
</gene>
<dbReference type="EC" id="2.7.7.85" evidence="2"/>
<organism evidence="2 3">
    <name type="scientific">Pseudodesulfovibrio profundus</name>
    <dbReference type="NCBI Taxonomy" id="57320"/>
    <lineage>
        <taxon>Bacteria</taxon>
        <taxon>Pseudomonadati</taxon>
        <taxon>Thermodesulfobacteriota</taxon>
        <taxon>Desulfovibrionia</taxon>
        <taxon>Desulfovibrionales</taxon>
        <taxon>Desulfovibrionaceae</taxon>
    </lineage>
</organism>
<protein>
    <submittedName>
        <fullName evidence="2">Diadenylate cyclase</fullName>
        <ecNumber evidence="2">2.7.7.85</ecNumber>
    </submittedName>
</protein>
<proteinExistence type="predicted"/>
<dbReference type="InterPro" id="IPR003390">
    <property type="entry name" value="DNA_integrity_scan_DisA_N"/>
</dbReference>
<keyword evidence="3" id="KW-1185">Reference proteome</keyword>
<dbReference type="AlphaFoldDB" id="A0A2C8FAF2"/>
<dbReference type="InterPro" id="IPR048555">
    <property type="entry name" value="DACNH"/>
</dbReference>
<dbReference type="Pfam" id="PF21750">
    <property type="entry name" value="DACNH"/>
    <property type="match status" value="1"/>
</dbReference>
<evidence type="ECO:0000259" key="1">
    <source>
        <dbReference type="PROSITE" id="PS51794"/>
    </source>
</evidence>
<dbReference type="Pfam" id="PF02457">
    <property type="entry name" value="DAC"/>
    <property type="match status" value="1"/>
</dbReference>